<dbReference type="Pfam" id="PF09350">
    <property type="entry name" value="DJC28_CD"/>
    <property type="match status" value="1"/>
</dbReference>
<dbReference type="InterPro" id="IPR018961">
    <property type="entry name" value="DnaJ_homolog_subfam-C_membr-28"/>
</dbReference>
<organism evidence="3 4">
    <name type="scientific">Desulfatibacillum aliphaticivorans</name>
    <dbReference type="NCBI Taxonomy" id="218208"/>
    <lineage>
        <taxon>Bacteria</taxon>
        <taxon>Pseudomonadati</taxon>
        <taxon>Thermodesulfobacteriota</taxon>
        <taxon>Desulfobacteria</taxon>
        <taxon>Desulfobacterales</taxon>
        <taxon>Desulfatibacillaceae</taxon>
        <taxon>Desulfatibacillum</taxon>
    </lineage>
</organism>
<dbReference type="EMBL" id="CP001322">
    <property type="protein sequence ID" value="ACL04932.1"/>
    <property type="molecule type" value="Genomic_DNA"/>
</dbReference>
<sequence>MFYLWTVNRRSLEYGSFAGERVDGFNKIIEQRIQDAQRRGVFDDLPGAGKPIDLDRDVCVPEDLRMAYKILKNAGCLPPEVEVKKEIANMEQLMAGMEDTREKYKAMKKLNHLITKLNLMRSGSLEFDVPECYEHKLVEKFGKK</sequence>
<dbReference type="PANTHER" id="PTHR39158">
    <property type="entry name" value="OS08G0560600 PROTEIN"/>
    <property type="match status" value="1"/>
</dbReference>
<keyword evidence="1" id="KW-0175">Coiled coil</keyword>
<proteinExistence type="predicted"/>
<dbReference type="Proteomes" id="UP000000739">
    <property type="component" value="Chromosome"/>
</dbReference>
<dbReference type="InterPro" id="IPR052573">
    <property type="entry name" value="DnaJ_C_subfamily_28"/>
</dbReference>
<protein>
    <recommendedName>
        <fullName evidence="2">DnaJ homologue subfamily C member 28 conserved domain-containing protein</fullName>
    </recommendedName>
</protein>
<evidence type="ECO:0000313" key="4">
    <source>
        <dbReference type="Proteomes" id="UP000000739"/>
    </source>
</evidence>
<feature type="domain" description="DnaJ homologue subfamily C member 28 conserved" evidence="2">
    <location>
        <begin position="28"/>
        <end position="94"/>
    </location>
</feature>
<reference evidence="3 4" key="1">
    <citation type="journal article" date="2012" name="Environ. Microbiol.">
        <title>The genome sequence of Desulfatibacillum alkenivorans AK-01: a blueprint for anaerobic alkane oxidation.</title>
        <authorList>
            <person name="Callaghan A.V."/>
            <person name="Morris B.E."/>
            <person name="Pereira I.A."/>
            <person name="McInerney M.J."/>
            <person name="Austin R.N."/>
            <person name="Groves J.T."/>
            <person name="Kukor J.J."/>
            <person name="Suflita J.M."/>
            <person name="Young L.Y."/>
            <person name="Zylstra G.J."/>
            <person name="Wawrik B."/>
        </authorList>
    </citation>
    <scope>NUCLEOTIDE SEQUENCE [LARGE SCALE GENOMIC DNA]</scope>
    <source>
        <strain evidence="3 4">AK-01</strain>
    </source>
</reference>
<dbReference type="KEGG" id="dal:Dalk_3242"/>
<dbReference type="AlphaFoldDB" id="B8FGM3"/>
<gene>
    <name evidence="3" type="ordered locus">Dalk_3242</name>
</gene>
<dbReference type="eggNOG" id="ENOG5032TNY">
    <property type="taxonomic scope" value="Bacteria"/>
</dbReference>
<feature type="coiled-coil region" evidence="1">
    <location>
        <begin position="80"/>
        <end position="110"/>
    </location>
</feature>
<dbReference type="HOGENOM" id="CLU_129296_0_0_7"/>
<keyword evidence="4" id="KW-1185">Reference proteome</keyword>
<dbReference type="PANTHER" id="PTHR39158:SF1">
    <property type="entry name" value="DNAJ HOMOLOG SUBFAMILY C MEMBER 28"/>
    <property type="match status" value="1"/>
</dbReference>
<accession>B8FGM3</accession>
<evidence type="ECO:0000313" key="3">
    <source>
        <dbReference type="EMBL" id="ACL04932.1"/>
    </source>
</evidence>
<evidence type="ECO:0000256" key="1">
    <source>
        <dbReference type="SAM" id="Coils"/>
    </source>
</evidence>
<evidence type="ECO:0000259" key="2">
    <source>
        <dbReference type="Pfam" id="PF09350"/>
    </source>
</evidence>
<name>B8FGM3_DESAL</name>